<sequence>MHTHPRHHDHEGGPDVAAASNAEDVKVHGDGDGSFLWALATELRPSWAHLAKPAESAWREMKTLAPTVSKLQEDVGDTLRNLGVAFHFEQPIKNGLVRPDFILTGTLGGGGKDLSRIVVEVDGPHHYSKEPAVLGSGGDLEDWFGGGRGGGGGDGDDVGVATPGIGIGGDGRESLAGGRWPLGSTVLRNQLLHSWGWTVVTVPYHQWEQLVTAEDKMEYVGGLLTAAV</sequence>
<accession>A0A7S0SLG0</accession>
<dbReference type="EMBL" id="HBFC01017460">
    <property type="protein sequence ID" value="CAD8707692.1"/>
    <property type="molecule type" value="Transcribed_RNA"/>
</dbReference>
<dbReference type="Pfam" id="PF08373">
    <property type="entry name" value="RAP"/>
    <property type="match status" value="1"/>
</dbReference>
<proteinExistence type="predicted"/>
<dbReference type="PROSITE" id="PS51286">
    <property type="entry name" value="RAP"/>
    <property type="match status" value="1"/>
</dbReference>
<name>A0A7S0SLG0_9CHLO</name>
<evidence type="ECO:0000313" key="2">
    <source>
        <dbReference type="EMBL" id="CAD8707692.1"/>
    </source>
</evidence>
<protein>
    <recommendedName>
        <fullName evidence="1">RAP domain-containing protein</fullName>
    </recommendedName>
</protein>
<reference evidence="2" key="1">
    <citation type="submission" date="2021-01" db="EMBL/GenBank/DDBJ databases">
        <authorList>
            <person name="Corre E."/>
            <person name="Pelletier E."/>
            <person name="Niang G."/>
            <person name="Scheremetjew M."/>
            <person name="Finn R."/>
            <person name="Kale V."/>
            <person name="Holt S."/>
            <person name="Cochrane G."/>
            <person name="Meng A."/>
            <person name="Brown T."/>
            <person name="Cohen L."/>
        </authorList>
    </citation>
    <scope>NUCLEOTIDE SEQUENCE</scope>
    <source>
        <strain evidence="2">SL-175</strain>
    </source>
</reference>
<dbReference type="AlphaFoldDB" id="A0A7S0SLG0"/>
<dbReference type="SMART" id="SM00952">
    <property type="entry name" value="RAP"/>
    <property type="match status" value="1"/>
</dbReference>
<feature type="domain" description="RAP" evidence="1">
    <location>
        <begin position="117"/>
        <end position="222"/>
    </location>
</feature>
<evidence type="ECO:0000259" key="1">
    <source>
        <dbReference type="PROSITE" id="PS51286"/>
    </source>
</evidence>
<organism evidence="2">
    <name type="scientific">Mantoniella antarctica</name>
    <dbReference type="NCBI Taxonomy" id="81844"/>
    <lineage>
        <taxon>Eukaryota</taxon>
        <taxon>Viridiplantae</taxon>
        <taxon>Chlorophyta</taxon>
        <taxon>Mamiellophyceae</taxon>
        <taxon>Mamiellales</taxon>
        <taxon>Mamiellaceae</taxon>
        <taxon>Mantoniella</taxon>
    </lineage>
</organism>
<gene>
    <name evidence="2" type="ORF">MANT1106_LOCUS10375</name>
</gene>
<dbReference type="InterPro" id="IPR013584">
    <property type="entry name" value="RAP"/>
</dbReference>